<organism evidence="1 2">
    <name type="scientific">Mycetohabitans rhizoxinica (strain DSM 19002 / CIP 109453 / HKI 454)</name>
    <name type="common">Paraburkholderia rhizoxinica</name>
    <dbReference type="NCBI Taxonomy" id="882378"/>
    <lineage>
        <taxon>Bacteria</taxon>
        <taxon>Pseudomonadati</taxon>
        <taxon>Pseudomonadota</taxon>
        <taxon>Betaproteobacteria</taxon>
        <taxon>Burkholderiales</taxon>
        <taxon>Burkholderiaceae</taxon>
        <taxon>Mycetohabitans</taxon>
    </lineage>
</organism>
<gene>
    <name evidence="1" type="ordered locus">RBRH_04220</name>
</gene>
<reference evidence="1 2" key="1">
    <citation type="journal article" date="2011" name="J. Bacteriol.">
        <title>Complete genome sequence of Burkholderia rhizoxinica, an endosymbiont of Rhizopus microsporus.</title>
        <authorList>
            <person name="Lackner G."/>
            <person name="Moebius N."/>
            <person name="Partida-Martinez L."/>
            <person name="Hertweck C."/>
        </authorList>
    </citation>
    <scope>NUCLEOTIDE SEQUENCE [LARGE SCALE GENOMIC DNA]</scope>
    <source>
        <strain evidence="2">DSM 19002 / CIP 109453 / HKI 454</strain>
        <plasmid evidence="1 2">pBRH01</plasmid>
    </source>
</reference>
<dbReference type="Proteomes" id="UP000007437">
    <property type="component" value="Plasmid pBRH01"/>
</dbReference>
<evidence type="ECO:0000313" key="1">
    <source>
        <dbReference type="EMBL" id="CBW76475.1"/>
    </source>
</evidence>
<geneLocation type="plasmid" evidence="1 2">
    <name>pBRH01</name>
</geneLocation>
<accession>E5ATQ1</accession>
<dbReference type="EMBL" id="FR687360">
    <property type="protein sequence ID" value="CBW76475.1"/>
    <property type="molecule type" value="Genomic_DNA"/>
</dbReference>
<dbReference type="KEGG" id="brh:RBRH_04220"/>
<proteinExistence type="predicted"/>
<name>E5ATQ1_MYCRK</name>
<protein>
    <submittedName>
        <fullName evidence="1">Uncharacterized protein</fullName>
    </submittedName>
</protein>
<keyword evidence="1" id="KW-0614">Plasmid</keyword>
<evidence type="ECO:0000313" key="2">
    <source>
        <dbReference type="Proteomes" id="UP000007437"/>
    </source>
</evidence>
<dbReference type="HOGENOM" id="CLU_3306224_0_0_4"/>
<sequence>MKLGPQLPSRRSPKNQGVDAFIGHWLGTCLNAVVFLERQ</sequence>
<dbReference type="AlphaFoldDB" id="E5ATQ1"/>